<dbReference type="EC" id="2.7.7.77" evidence="8"/>
<feature type="binding site" evidence="8">
    <location>
        <position position="105"/>
    </location>
    <ligand>
        <name>Mg(2+)</name>
        <dbReference type="ChEBI" id="CHEBI:18420"/>
    </ligand>
</feature>
<dbReference type="InterPro" id="IPR013482">
    <property type="entry name" value="Molybde_CF_guanTrfase"/>
</dbReference>
<dbReference type="GO" id="GO:0046872">
    <property type="term" value="F:metal ion binding"/>
    <property type="evidence" value="ECO:0007669"/>
    <property type="project" value="UniProtKB-KW"/>
</dbReference>
<evidence type="ECO:0000313" key="10">
    <source>
        <dbReference type="Proteomes" id="UP000245216"/>
    </source>
</evidence>
<feature type="binding site" evidence="8">
    <location>
        <begin position="12"/>
        <end position="14"/>
    </location>
    <ligand>
        <name>GTP</name>
        <dbReference type="ChEBI" id="CHEBI:37565"/>
    </ligand>
</feature>
<keyword evidence="7 8" id="KW-0501">Molybdenum cofactor biosynthesis</keyword>
<comment type="domain">
    <text evidence="8">The N-terminal domain determines nucleotide recognition and specific binding, while the C-terminal domain determines the specific binding to the target protein.</text>
</comment>
<comment type="subcellular location">
    <subcellularLocation>
        <location evidence="8">Cytoplasm</location>
    </subcellularLocation>
</comment>
<dbReference type="Gene3D" id="3.90.550.10">
    <property type="entry name" value="Spore Coat Polysaccharide Biosynthesis Protein SpsA, Chain A"/>
    <property type="match status" value="1"/>
</dbReference>
<keyword evidence="5 8" id="KW-0460">Magnesium</keyword>
<evidence type="ECO:0000256" key="8">
    <source>
        <dbReference type="HAMAP-Rule" id="MF_00316"/>
    </source>
</evidence>
<dbReference type="EMBL" id="QEXO01000002">
    <property type="protein sequence ID" value="PWE14716.1"/>
    <property type="molecule type" value="Genomic_DNA"/>
</dbReference>
<keyword evidence="9" id="KW-0548">Nucleotidyltransferase</keyword>
<sequence>MISTQDISGIVLAGGRARRFDLSGQIDKGLLLLQGQPLVQHLVRRLRPQVGTILISANRNPEQYVHWGRVVPDALELEGYLGPLAGLASVLDQINTPWALSCPVDLPFVPVDLGKRLIKAVEEQGAVAAYAQAERSHPLCLLIRTDQAAGLKEYLLSGERRVMSWLESIGAVEVDFRDAPEHAFFNINTPQDLDQAQSWSVSP</sequence>
<dbReference type="InterPro" id="IPR025877">
    <property type="entry name" value="MobA-like_NTP_Trfase"/>
</dbReference>
<evidence type="ECO:0000256" key="5">
    <source>
        <dbReference type="ARBA" id="ARBA00022842"/>
    </source>
</evidence>
<comment type="similarity">
    <text evidence="8">Belongs to the MobA family.</text>
</comment>
<dbReference type="Pfam" id="PF12804">
    <property type="entry name" value="NTP_transf_3"/>
    <property type="match status" value="1"/>
</dbReference>
<dbReference type="GO" id="GO:1902758">
    <property type="term" value="P:bis(molybdopterin guanine dinucleotide)molybdenum biosynthetic process"/>
    <property type="evidence" value="ECO:0007669"/>
    <property type="project" value="TreeGrafter"/>
</dbReference>
<keyword evidence="1 8" id="KW-0963">Cytoplasm</keyword>
<dbReference type="AlphaFoldDB" id="A0A0M7BQ94"/>
<gene>
    <name evidence="8 9" type="primary">mobA</name>
    <name evidence="9" type="ORF">DF183_08405</name>
</gene>
<dbReference type="GO" id="GO:0061603">
    <property type="term" value="F:molybdenum cofactor guanylyltransferase activity"/>
    <property type="evidence" value="ECO:0007669"/>
    <property type="project" value="UniProtKB-EC"/>
</dbReference>
<feature type="binding site" evidence="8">
    <location>
        <position position="73"/>
    </location>
    <ligand>
        <name>GTP</name>
        <dbReference type="ChEBI" id="CHEBI:37565"/>
    </ligand>
</feature>
<dbReference type="PANTHER" id="PTHR19136">
    <property type="entry name" value="MOLYBDENUM COFACTOR GUANYLYLTRANSFERASE"/>
    <property type="match status" value="1"/>
</dbReference>
<dbReference type="GO" id="GO:0005737">
    <property type="term" value="C:cytoplasm"/>
    <property type="evidence" value="ECO:0007669"/>
    <property type="project" value="UniProtKB-SubCell"/>
</dbReference>
<comment type="caution">
    <text evidence="8">Lacks conserved residue(s) required for the propagation of feature annotation.</text>
</comment>
<comment type="function">
    <text evidence="8">Transfers a GMP moiety from GTP to Mo-molybdopterin (Mo-MPT) cofactor (Moco or molybdenum cofactor) to form Mo-molybdopterin guanine dinucleotide (Mo-MGD) cofactor.</text>
</comment>
<keyword evidence="4 8" id="KW-0547">Nucleotide-binding</keyword>
<dbReference type="Proteomes" id="UP000245216">
    <property type="component" value="Unassembled WGS sequence"/>
</dbReference>
<evidence type="ECO:0000256" key="6">
    <source>
        <dbReference type="ARBA" id="ARBA00023134"/>
    </source>
</evidence>
<accession>A0A0S2JQ30</accession>
<keyword evidence="2 8" id="KW-0808">Transferase</keyword>
<dbReference type="RefSeq" id="WP_042483141.1">
    <property type="nucleotide sequence ID" value="NZ_CP013119.1"/>
</dbReference>
<dbReference type="HAMAP" id="MF_00316">
    <property type="entry name" value="MobA"/>
    <property type="match status" value="1"/>
</dbReference>
<comment type="cofactor">
    <cofactor evidence="8">
        <name>Mg(2+)</name>
        <dbReference type="ChEBI" id="CHEBI:18420"/>
    </cofactor>
</comment>
<evidence type="ECO:0000256" key="2">
    <source>
        <dbReference type="ARBA" id="ARBA00022679"/>
    </source>
</evidence>
<keyword evidence="6 8" id="KW-0342">GTP-binding</keyword>
<evidence type="ECO:0000256" key="1">
    <source>
        <dbReference type="ARBA" id="ARBA00022490"/>
    </source>
</evidence>
<protein>
    <recommendedName>
        <fullName evidence="8">Molybdenum cofactor guanylyltransferase</fullName>
        <shortName evidence="8">MoCo guanylyltransferase</shortName>
        <ecNumber evidence="8">2.7.7.77</ecNumber>
    </recommendedName>
    <alternativeName>
        <fullName evidence="8">GTP:molybdopterin guanylyltransferase</fullName>
    </alternativeName>
    <alternativeName>
        <fullName evidence="8">Mo-MPT guanylyltransferase</fullName>
    </alternativeName>
    <alternativeName>
        <fullName evidence="8">Molybdopterin guanylyltransferase</fullName>
    </alternativeName>
    <alternativeName>
        <fullName evidence="8">Molybdopterin-guanine dinucleotide synthase</fullName>
        <shortName evidence="8">MGD synthase</shortName>
    </alternativeName>
</protein>
<name>A0A0M7BQ94_ALCFA</name>
<comment type="catalytic activity">
    <reaction evidence="8">
        <text>Mo-molybdopterin + GTP + H(+) = Mo-molybdopterin guanine dinucleotide + diphosphate</text>
        <dbReference type="Rhea" id="RHEA:34243"/>
        <dbReference type="ChEBI" id="CHEBI:15378"/>
        <dbReference type="ChEBI" id="CHEBI:33019"/>
        <dbReference type="ChEBI" id="CHEBI:37565"/>
        <dbReference type="ChEBI" id="CHEBI:71302"/>
        <dbReference type="ChEBI" id="CHEBI:71310"/>
        <dbReference type="EC" id="2.7.7.77"/>
    </reaction>
</comment>
<comment type="caution">
    <text evidence="9">The sequence shown here is derived from an EMBL/GenBank/DDBJ whole genome shotgun (WGS) entry which is preliminary data.</text>
</comment>
<evidence type="ECO:0000256" key="7">
    <source>
        <dbReference type="ARBA" id="ARBA00023150"/>
    </source>
</evidence>
<dbReference type="InterPro" id="IPR029044">
    <property type="entry name" value="Nucleotide-diphossugar_trans"/>
</dbReference>
<dbReference type="OrthoDB" id="9788394at2"/>
<reference evidence="9 10" key="1">
    <citation type="submission" date="2018-05" db="EMBL/GenBank/DDBJ databases">
        <title>Genome Sequence of an Efficient Indole-Degrading Bacterium, Alcaligenes sp.YBY.</title>
        <authorList>
            <person name="Yang B."/>
        </authorList>
    </citation>
    <scope>NUCLEOTIDE SEQUENCE [LARGE SCALE GENOMIC DNA]</scope>
    <source>
        <strain evidence="9 10">YBY</strain>
    </source>
</reference>
<dbReference type="GeneID" id="29370140"/>
<evidence type="ECO:0000256" key="3">
    <source>
        <dbReference type="ARBA" id="ARBA00022723"/>
    </source>
</evidence>
<feature type="binding site" evidence="8">
    <location>
        <position position="105"/>
    </location>
    <ligand>
        <name>GTP</name>
        <dbReference type="ChEBI" id="CHEBI:37565"/>
    </ligand>
</feature>
<dbReference type="STRING" id="511.UZ73_07300"/>
<feature type="binding site" evidence="8">
    <location>
        <position position="28"/>
    </location>
    <ligand>
        <name>GTP</name>
        <dbReference type="ChEBI" id="CHEBI:37565"/>
    </ligand>
</feature>
<organism evidence="9 10">
    <name type="scientific">Alcaligenes faecalis</name>
    <dbReference type="NCBI Taxonomy" id="511"/>
    <lineage>
        <taxon>Bacteria</taxon>
        <taxon>Pseudomonadati</taxon>
        <taxon>Pseudomonadota</taxon>
        <taxon>Betaproteobacteria</taxon>
        <taxon>Burkholderiales</taxon>
        <taxon>Alcaligenaceae</taxon>
        <taxon>Alcaligenes</taxon>
    </lineage>
</organism>
<dbReference type="KEGG" id="afa:UZ73_07300"/>
<dbReference type="SUPFAM" id="SSF53448">
    <property type="entry name" value="Nucleotide-diphospho-sugar transferases"/>
    <property type="match status" value="1"/>
</dbReference>
<keyword evidence="3 8" id="KW-0479">Metal-binding</keyword>
<evidence type="ECO:0000256" key="4">
    <source>
        <dbReference type="ARBA" id="ARBA00022741"/>
    </source>
</evidence>
<dbReference type="CDD" id="cd02503">
    <property type="entry name" value="MobA"/>
    <property type="match status" value="1"/>
</dbReference>
<accession>A0A0M7BQ94</accession>
<comment type="subunit">
    <text evidence="8">Monomer.</text>
</comment>
<reference evidence="9 10" key="2">
    <citation type="submission" date="2018-05" db="EMBL/GenBank/DDBJ databases">
        <authorList>
            <person name="Lanie J.A."/>
            <person name="Ng W.-L."/>
            <person name="Kazmierczak K.M."/>
            <person name="Andrzejewski T.M."/>
            <person name="Davidsen T.M."/>
            <person name="Wayne K.J."/>
            <person name="Tettelin H."/>
            <person name="Glass J.I."/>
            <person name="Rusch D."/>
            <person name="Podicherti R."/>
            <person name="Tsui H.-C.T."/>
            <person name="Winkler M.E."/>
        </authorList>
    </citation>
    <scope>NUCLEOTIDE SEQUENCE [LARGE SCALE GENOMIC DNA]</scope>
    <source>
        <strain evidence="9 10">YBY</strain>
    </source>
</reference>
<dbReference type="PANTHER" id="PTHR19136:SF81">
    <property type="entry name" value="MOLYBDENUM COFACTOR GUANYLYLTRANSFERASE"/>
    <property type="match status" value="1"/>
</dbReference>
<dbReference type="NCBIfam" id="TIGR02665">
    <property type="entry name" value="molyb_mobA"/>
    <property type="match status" value="1"/>
</dbReference>
<proteinExistence type="inferred from homology"/>
<dbReference type="GO" id="GO:0005525">
    <property type="term" value="F:GTP binding"/>
    <property type="evidence" value="ECO:0007669"/>
    <property type="project" value="UniProtKB-UniRule"/>
</dbReference>
<evidence type="ECO:0000313" key="9">
    <source>
        <dbReference type="EMBL" id="PWE14716.1"/>
    </source>
</evidence>